<accession>S9VJU4</accession>
<sequence>MRAAMTTAAGIAKYLTPLPSTASLFSYHLALHVKPGARRGSGFAAVPQRAVDDCVALCVSAPPVEGRANEGLAAFLEESLQQQLRAMQVAIGAHRGNQQREEALRRYLEGTSFTAIMEESKSKAQGSSNNPTDHTSTMKANKKKASKKKGEDPSPTSAGGQNPPPVDFATLTALPLFRATSGAAADGAAPKVSVTLVKGQTSRTKVVLLEVPLPQELLVPLIEKMAKEDV</sequence>
<proteinExistence type="inferred from homology"/>
<dbReference type="Gene3D" id="3.30.1200.10">
    <property type="entry name" value="YggU-like"/>
    <property type="match status" value="1"/>
</dbReference>
<organism evidence="3 4">
    <name type="scientific">Strigomonas culicis</name>
    <dbReference type="NCBI Taxonomy" id="28005"/>
    <lineage>
        <taxon>Eukaryota</taxon>
        <taxon>Discoba</taxon>
        <taxon>Euglenozoa</taxon>
        <taxon>Kinetoplastea</taxon>
        <taxon>Metakinetoplastina</taxon>
        <taxon>Trypanosomatida</taxon>
        <taxon>Trypanosomatidae</taxon>
        <taxon>Strigomonadinae</taxon>
        <taxon>Strigomonas</taxon>
    </lineage>
</organism>
<dbReference type="Proteomes" id="UP000015354">
    <property type="component" value="Unassembled WGS sequence"/>
</dbReference>
<dbReference type="PANTHER" id="PTHR13420">
    <property type="entry name" value="UPF0235 PROTEIN C15ORF40"/>
    <property type="match status" value="1"/>
</dbReference>
<evidence type="ECO:0000256" key="2">
    <source>
        <dbReference type="SAM" id="MobiDB-lite"/>
    </source>
</evidence>
<dbReference type="InterPro" id="IPR036591">
    <property type="entry name" value="YggU-like_sf"/>
</dbReference>
<reference evidence="3 4" key="1">
    <citation type="journal article" date="2013" name="PLoS ONE">
        <title>Predicting the Proteins of Angomonas deanei, Strigomonas culicis and Their Respective Endosymbionts Reveals New Aspects of the Trypanosomatidae Family.</title>
        <authorList>
            <person name="Motta M.C."/>
            <person name="Martins A.C."/>
            <person name="de Souza S.S."/>
            <person name="Catta-Preta C.M."/>
            <person name="Silva R."/>
            <person name="Klein C.C."/>
            <person name="de Almeida L.G."/>
            <person name="de Lima Cunha O."/>
            <person name="Ciapina L.P."/>
            <person name="Brocchi M."/>
            <person name="Colabardini A.C."/>
            <person name="de Araujo Lima B."/>
            <person name="Machado C.R."/>
            <person name="de Almeida Soares C.M."/>
            <person name="Probst C.M."/>
            <person name="de Menezes C.B."/>
            <person name="Thompson C.E."/>
            <person name="Bartholomeu D.C."/>
            <person name="Gradia D.F."/>
            <person name="Pavoni D.P."/>
            <person name="Grisard E.C."/>
            <person name="Fantinatti-Garboggini F."/>
            <person name="Marchini F.K."/>
            <person name="Rodrigues-Luiz G.F."/>
            <person name="Wagner G."/>
            <person name="Goldman G.H."/>
            <person name="Fietto J.L."/>
            <person name="Elias M.C."/>
            <person name="Goldman M.H."/>
            <person name="Sagot M.F."/>
            <person name="Pereira M."/>
            <person name="Stoco P.H."/>
            <person name="de Mendonca-Neto R.P."/>
            <person name="Teixeira S.M."/>
            <person name="Maciel T.E."/>
            <person name="de Oliveira Mendes T.A."/>
            <person name="Urmenyi T.P."/>
            <person name="de Souza W."/>
            <person name="Schenkman S."/>
            <person name="de Vasconcelos A.T."/>
        </authorList>
    </citation>
    <scope>NUCLEOTIDE SEQUENCE [LARGE SCALE GENOMIC DNA]</scope>
</reference>
<dbReference type="PANTHER" id="PTHR13420:SF7">
    <property type="entry name" value="UPF0235 PROTEIN C15ORF40"/>
    <property type="match status" value="1"/>
</dbReference>
<comment type="caution">
    <text evidence="3">The sequence shown here is derived from an EMBL/GenBank/DDBJ whole genome shotgun (WGS) entry which is preliminary data.</text>
</comment>
<dbReference type="EMBL" id="ATMH01005792">
    <property type="protein sequence ID" value="EPY27356.1"/>
    <property type="molecule type" value="Genomic_DNA"/>
</dbReference>
<dbReference type="OrthoDB" id="244097at2759"/>
<dbReference type="SUPFAM" id="SSF69786">
    <property type="entry name" value="YggU-like"/>
    <property type="match status" value="1"/>
</dbReference>
<feature type="region of interest" description="Disordered" evidence="2">
    <location>
        <begin position="119"/>
        <end position="167"/>
    </location>
</feature>
<dbReference type="GO" id="GO:0005737">
    <property type="term" value="C:cytoplasm"/>
    <property type="evidence" value="ECO:0007669"/>
    <property type="project" value="TreeGrafter"/>
</dbReference>
<dbReference type="SMART" id="SM01152">
    <property type="entry name" value="DUF167"/>
    <property type="match status" value="1"/>
</dbReference>
<name>S9VJU4_9TRYP</name>
<dbReference type="Pfam" id="PF02594">
    <property type="entry name" value="DUF167"/>
    <property type="match status" value="1"/>
</dbReference>
<evidence type="ECO:0000256" key="1">
    <source>
        <dbReference type="ARBA" id="ARBA00010364"/>
    </source>
</evidence>
<comment type="similarity">
    <text evidence="1">Belongs to the UPF0235 family.</text>
</comment>
<evidence type="ECO:0000313" key="4">
    <source>
        <dbReference type="Proteomes" id="UP000015354"/>
    </source>
</evidence>
<feature type="compositionally biased region" description="Polar residues" evidence="2">
    <location>
        <begin position="123"/>
        <end position="138"/>
    </location>
</feature>
<keyword evidence="4" id="KW-1185">Reference proteome</keyword>
<dbReference type="AlphaFoldDB" id="S9VJU4"/>
<gene>
    <name evidence="3" type="ORF">STCU_05792</name>
</gene>
<dbReference type="InterPro" id="IPR003746">
    <property type="entry name" value="DUF167"/>
</dbReference>
<evidence type="ECO:0000313" key="3">
    <source>
        <dbReference type="EMBL" id="EPY27356.1"/>
    </source>
</evidence>
<protein>
    <submittedName>
        <fullName evidence="3">Uncharacterized protein</fullName>
    </submittedName>
</protein>